<keyword evidence="3" id="KW-1185">Reference proteome</keyword>
<dbReference type="EMBL" id="JBHSJG010000056">
    <property type="protein sequence ID" value="MFC4989958.1"/>
    <property type="molecule type" value="Genomic_DNA"/>
</dbReference>
<comment type="caution">
    <text evidence="2">The sequence shown here is derived from an EMBL/GenBank/DDBJ whole genome shotgun (WGS) entry which is preliminary data.</text>
</comment>
<dbReference type="Pfam" id="PF00903">
    <property type="entry name" value="Glyoxalase"/>
    <property type="match status" value="1"/>
</dbReference>
<accession>A0ABD5QJS3</accession>
<name>A0ABD5QJS3_9EURY</name>
<feature type="domain" description="VOC" evidence="1">
    <location>
        <begin position="121"/>
        <end position="228"/>
    </location>
</feature>
<dbReference type="InterPro" id="IPR004360">
    <property type="entry name" value="Glyas_Fos-R_dOase_dom"/>
</dbReference>
<dbReference type="Proteomes" id="UP001595925">
    <property type="component" value="Unassembled WGS sequence"/>
</dbReference>
<dbReference type="PROSITE" id="PS51819">
    <property type="entry name" value="VOC"/>
    <property type="match status" value="1"/>
</dbReference>
<dbReference type="InterPro" id="IPR050383">
    <property type="entry name" value="GlyoxalaseI/FosfomycinResist"/>
</dbReference>
<evidence type="ECO:0000313" key="3">
    <source>
        <dbReference type="Proteomes" id="UP001595925"/>
    </source>
</evidence>
<dbReference type="Gene3D" id="3.10.180.10">
    <property type="entry name" value="2,3-Dihydroxybiphenyl 1,2-Dioxygenase, domain 1"/>
    <property type="match status" value="2"/>
</dbReference>
<organism evidence="2 3">
    <name type="scientific">Saliphagus infecundisoli</name>
    <dbReference type="NCBI Taxonomy" id="1849069"/>
    <lineage>
        <taxon>Archaea</taxon>
        <taxon>Methanobacteriati</taxon>
        <taxon>Methanobacteriota</taxon>
        <taxon>Stenosarchaea group</taxon>
        <taxon>Halobacteria</taxon>
        <taxon>Halobacteriales</taxon>
        <taxon>Natrialbaceae</taxon>
        <taxon>Saliphagus</taxon>
    </lineage>
</organism>
<proteinExistence type="predicted"/>
<evidence type="ECO:0000259" key="1">
    <source>
        <dbReference type="PROSITE" id="PS51819"/>
    </source>
</evidence>
<dbReference type="PANTHER" id="PTHR21366">
    <property type="entry name" value="GLYOXALASE FAMILY PROTEIN"/>
    <property type="match status" value="1"/>
</dbReference>
<gene>
    <name evidence="2" type="ORF">ACFPFO_19760</name>
</gene>
<sequence>MLTDLARLGLEAKSLDPARSFYADALDLPLGEATDRALRFDAGPTEVVVRRPDGVPRGGLHTHFAFSVPRTEYDGWWDRLSARFALHEERFGSARSLYCYDPDGNCVELGERDVSGPGIDGIFEVVLEVESLERAETFYTALGFDPVDRGSERRRVRLAGPMALELWEPQLGIADARGGVHVELGFDTTDLAAVERAVSATDGCVRTDRGEDRLVVRDPDGHHLTVRA</sequence>
<dbReference type="RefSeq" id="WP_224827655.1">
    <property type="nucleotide sequence ID" value="NZ_JAIVEF010000002.1"/>
</dbReference>
<dbReference type="PANTHER" id="PTHR21366:SF22">
    <property type="entry name" value="VOC DOMAIN-CONTAINING PROTEIN"/>
    <property type="match status" value="1"/>
</dbReference>
<dbReference type="AlphaFoldDB" id="A0ABD5QJS3"/>
<reference evidence="2 3" key="1">
    <citation type="journal article" date="2019" name="Int. J. Syst. Evol. Microbiol.">
        <title>The Global Catalogue of Microorganisms (GCM) 10K type strain sequencing project: providing services to taxonomists for standard genome sequencing and annotation.</title>
        <authorList>
            <consortium name="The Broad Institute Genomics Platform"/>
            <consortium name="The Broad Institute Genome Sequencing Center for Infectious Disease"/>
            <person name="Wu L."/>
            <person name="Ma J."/>
        </authorList>
    </citation>
    <scope>NUCLEOTIDE SEQUENCE [LARGE SCALE GENOMIC DNA]</scope>
    <source>
        <strain evidence="2 3">CGMCC 1.15824</strain>
    </source>
</reference>
<evidence type="ECO:0000313" key="2">
    <source>
        <dbReference type="EMBL" id="MFC4989958.1"/>
    </source>
</evidence>
<dbReference type="InterPro" id="IPR037523">
    <property type="entry name" value="VOC_core"/>
</dbReference>
<protein>
    <submittedName>
        <fullName evidence="2">VOC family protein</fullName>
    </submittedName>
</protein>
<dbReference type="InterPro" id="IPR029068">
    <property type="entry name" value="Glyas_Bleomycin-R_OHBP_Dase"/>
</dbReference>
<dbReference type="SUPFAM" id="SSF54593">
    <property type="entry name" value="Glyoxalase/Bleomycin resistance protein/Dihydroxybiphenyl dioxygenase"/>
    <property type="match status" value="2"/>
</dbReference>